<dbReference type="EMBL" id="QBML01000003">
    <property type="protein sequence ID" value="PZO44220.1"/>
    <property type="molecule type" value="Genomic_DNA"/>
</dbReference>
<dbReference type="Proteomes" id="UP000249467">
    <property type="component" value="Unassembled WGS sequence"/>
</dbReference>
<name>A0A2W4WI64_9CYAN</name>
<reference evidence="1 2" key="2">
    <citation type="submission" date="2018-06" db="EMBL/GenBank/DDBJ databases">
        <title>Metagenomic assembly of (sub)arctic Cyanobacteria and their associated microbiome from non-axenic cultures.</title>
        <authorList>
            <person name="Baurain D."/>
        </authorList>
    </citation>
    <scope>NUCLEOTIDE SEQUENCE [LARGE SCALE GENOMIC DNA]</scope>
    <source>
        <strain evidence="1">ULC066bin1</strain>
    </source>
</reference>
<gene>
    <name evidence="1" type="ORF">DCF19_03195</name>
</gene>
<proteinExistence type="predicted"/>
<evidence type="ECO:0000313" key="1">
    <source>
        <dbReference type="EMBL" id="PZO44220.1"/>
    </source>
</evidence>
<protein>
    <submittedName>
        <fullName evidence="1">Uncharacterized protein</fullName>
    </submittedName>
</protein>
<sequence length="148" mass="16517">MLEVASILLNLNLSNAPNLNSHLEISPIRIAHEVKTSQEVGGTMHIEPNDRPVAGKKSIIWIALTKRGGEIIPYEKCNCRMEVRSLTDRSIKFTVANPLAIVERFIGLPSMEVTFPQVGRYELKLIGSPRGDEDFQPFELTFTTNVGK</sequence>
<evidence type="ECO:0000313" key="2">
    <source>
        <dbReference type="Proteomes" id="UP000249467"/>
    </source>
</evidence>
<reference evidence="1 2" key="1">
    <citation type="submission" date="2018-04" db="EMBL/GenBank/DDBJ databases">
        <authorList>
            <person name="Go L.Y."/>
            <person name="Mitchell J.A."/>
        </authorList>
    </citation>
    <scope>NUCLEOTIDE SEQUENCE [LARGE SCALE GENOMIC DNA]</scope>
    <source>
        <strain evidence="1">ULC066bin1</strain>
    </source>
</reference>
<comment type="caution">
    <text evidence="1">The sequence shown here is derived from an EMBL/GenBank/DDBJ whole genome shotgun (WGS) entry which is preliminary data.</text>
</comment>
<dbReference type="AlphaFoldDB" id="A0A2W4WI64"/>
<organism evidence="1 2">
    <name type="scientific">Pseudanabaena frigida</name>
    <dbReference type="NCBI Taxonomy" id="945775"/>
    <lineage>
        <taxon>Bacteria</taxon>
        <taxon>Bacillati</taxon>
        <taxon>Cyanobacteriota</taxon>
        <taxon>Cyanophyceae</taxon>
        <taxon>Pseudanabaenales</taxon>
        <taxon>Pseudanabaenaceae</taxon>
        <taxon>Pseudanabaena</taxon>
    </lineage>
</organism>
<accession>A0A2W4WI64</accession>